<reference evidence="2" key="1">
    <citation type="submission" date="2021-07" db="EMBL/GenBank/DDBJ databases">
        <authorList>
            <person name="Durling M."/>
        </authorList>
    </citation>
    <scope>NUCLEOTIDE SEQUENCE</scope>
</reference>
<accession>A0A9N9PW29</accession>
<keyword evidence="3" id="KW-1185">Reference proteome</keyword>
<evidence type="ECO:0000313" key="3">
    <source>
        <dbReference type="Proteomes" id="UP000696280"/>
    </source>
</evidence>
<organism evidence="2 3">
    <name type="scientific">Hymenoscyphus fraxineus</name>
    <dbReference type="NCBI Taxonomy" id="746836"/>
    <lineage>
        <taxon>Eukaryota</taxon>
        <taxon>Fungi</taxon>
        <taxon>Dikarya</taxon>
        <taxon>Ascomycota</taxon>
        <taxon>Pezizomycotina</taxon>
        <taxon>Leotiomycetes</taxon>
        <taxon>Helotiales</taxon>
        <taxon>Helotiaceae</taxon>
        <taxon>Hymenoscyphus</taxon>
    </lineage>
</organism>
<proteinExistence type="predicted"/>
<dbReference type="Proteomes" id="UP000696280">
    <property type="component" value="Unassembled WGS sequence"/>
</dbReference>
<dbReference type="EMBL" id="CAJVRL010000078">
    <property type="protein sequence ID" value="CAG8957338.1"/>
    <property type="molecule type" value="Genomic_DNA"/>
</dbReference>
<name>A0A9N9PW29_9HELO</name>
<comment type="caution">
    <text evidence="2">The sequence shown here is derived from an EMBL/GenBank/DDBJ whole genome shotgun (WGS) entry which is preliminary data.</text>
</comment>
<dbReference type="AlphaFoldDB" id="A0A9N9PW29"/>
<sequence length="91" mass="10196">MSFGSGSWDSVQRAEFEVKCGSWLVMSHDHTTTRPSIFYCIPGPQSCSDILPSLACQDRRPRLKGQAHTDEGNIPRKSLRLQENSKEDDDG</sequence>
<gene>
    <name evidence="2" type="ORF">HYFRA_00010763</name>
</gene>
<evidence type="ECO:0000313" key="2">
    <source>
        <dbReference type="EMBL" id="CAG8957338.1"/>
    </source>
</evidence>
<dbReference type="OrthoDB" id="5363962at2759"/>
<feature type="region of interest" description="Disordered" evidence="1">
    <location>
        <begin position="59"/>
        <end position="91"/>
    </location>
</feature>
<evidence type="ECO:0000256" key="1">
    <source>
        <dbReference type="SAM" id="MobiDB-lite"/>
    </source>
</evidence>
<protein>
    <submittedName>
        <fullName evidence="2">Uncharacterized protein</fullName>
    </submittedName>
</protein>